<evidence type="ECO:0000313" key="2">
    <source>
        <dbReference type="EMBL" id="GIE53416.1"/>
    </source>
</evidence>
<evidence type="ECO:0000256" key="1">
    <source>
        <dbReference type="SAM" id="SignalP"/>
    </source>
</evidence>
<dbReference type="Proteomes" id="UP000647172">
    <property type="component" value="Unassembled WGS sequence"/>
</dbReference>
<accession>A0A919JQF1</accession>
<name>A0A919JQF1_9ACTN</name>
<protein>
    <submittedName>
        <fullName evidence="2">Uncharacterized protein</fullName>
    </submittedName>
</protein>
<reference evidence="2" key="1">
    <citation type="submission" date="2021-01" db="EMBL/GenBank/DDBJ databases">
        <title>Whole genome shotgun sequence of Actinoplanes nipponensis NBRC 14063.</title>
        <authorList>
            <person name="Komaki H."/>
            <person name="Tamura T."/>
        </authorList>
    </citation>
    <scope>NUCLEOTIDE SEQUENCE</scope>
    <source>
        <strain evidence="2">NBRC 14063</strain>
    </source>
</reference>
<keyword evidence="3" id="KW-1185">Reference proteome</keyword>
<dbReference type="RefSeq" id="WP_203775463.1">
    <property type="nucleotide sequence ID" value="NZ_BAAAYJ010000040.1"/>
</dbReference>
<sequence length="677" mass="70291">MSIGRLRRAFTTSTALSAALMVGAAGGTVAAVFGAQAAVAASSVGGPVTRSETLQRSQYWVDRGVTYTQTGPWAPDPQGRTYRRDCSGLVSMAWHLPDSRSTRTFLSWSGKHQLPSLHDLRAGDAVLRDGHIELFVKWVNEGRHEDGAFVYSFNNPGETVQNPYAPDNFGRIGRDGWSELTTYLPIRYNNIADDGPPPASPDSSVLREPNGAISLVVGGAPFHLTPAEYAALGSPPATAVAAGTFAAMPGVIANGTFVRTADDGAIYEIAGSAKYHLSPAEYAALGGPPARNVPNRLVAGLGAVPADNTFLRDPASTAIYQVVAGAKYHLGPAEYAGLGSPAATNVPAGFIDTVTGSVPADSVFLRDPGTTAIYQIVGGARYHLSPAEYAAMGSPTAINVPAGFIARTATVPRDGSFIRDITDGAIYQIVGGAKYHLSPSEYSALDSAPSTNVPHGLILSITRTLPSAGYLRNATTGAIYQAVNGAKYHLSPAEYAALGSPAAVNVPVGFIDRLGVVPADNSFLRDITDTAIYQIVGGAKYHLSPAEYAALGSPAAVNVPHGFVTAVTASVPAGSLVLRDPVSTAIYQVVNGAKYHLGVAEYAALGSPVSLNVPAGLLARLGARPTDGTLLRDPVSTAIYSITAGRKHHLTPAEYAALPSQAYTDVPAGFIATFPDA</sequence>
<evidence type="ECO:0000313" key="3">
    <source>
        <dbReference type="Proteomes" id="UP000647172"/>
    </source>
</evidence>
<gene>
    <name evidence="2" type="ORF">Ani05nite_69500</name>
</gene>
<dbReference type="AlphaFoldDB" id="A0A919JQF1"/>
<feature type="chain" id="PRO_5039370933" evidence="1">
    <location>
        <begin position="31"/>
        <end position="677"/>
    </location>
</feature>
<organism evidence="2 3">
    <name type="scientific">Actinoplanes nipponensis</name>
    <dbReference type="NCBI Taxonomy" id="135950"/>
    <lineage>
        <taxon>Bacteria</taxon>
        <taxon>Bacillati</taxon>
        <taxon>Actinomycetota</taxon>
        <taxon>Actinomycetes</taxon>
        <taxon>Micromonosporales</taxon>
        <taxon>Micromonosporaceae</taxon>
        <taxon>Actinoplanes</taxon>
    </lineage>
</organism>
<feature type="signal peptide" evidence="1">
    <location>
        <begin position="1"/>
        <end position="30"/>
    </location>
</feature>
<proteinExistence type="predicted"/>
<comment type="caution">
    <text evidence="2">The sequence shown here is derived from an EMBL/GenBank/DDBJ whole genome shotgun (WGS) entry which is preliminary data.</text>
</comment>
<dbReference type="EMBL" id="BOMQ01000084">
    <property type="protein sequence ID" value="GIE53416.1"/>
    <property type="molecule type" value="Genomic_DNA"/>
</dbReference>
<keyword evidence="1" id="KW-0732">Signal</keyword>